<dbReference type="Proteomes" id="UP001060085">
    <property type="component" value="Linkage Group LG03"/>
</dbReference>
<gene>
    <name evidence="1" type="ORF">M9H77_10513</name>
</gene>
<sequence length="410" mass="46549">MVLMKQQQECGEDDAIVEKSPDGRFLRYDEVLGTGAFKVLYKGFDQENRVEVSWYQISIDDAALDSPELEESLSSVTDLLKSLKHDNIIKYNCSWVDNVNRNINLIMDFFSSRTLRHYSKNHKYVDIKSIKRWGRQILEGLNYLHSKNPPIIHRDLRCDNIFVNGSGNLVEVKIGDLGLATIINEATAKSVLGSPEFMAPELYDDEHNELVDIYSFGMCMLELITSEYPYKECKNQAHVFKEVTAGIKPLSLEKVKVPEIKKLIEKCLAPVSQRFSAAELLNHPFFLVEKSKDSPVPQVLNFGLSNGSMENLPCAAVTLESSMSTEEIKISLKGKRIDVKSISFDLRIAYTRSPVANKFEFPFDLEADDALQIAVELVREKNLSFRHLPLVVELMDAMLLELAPGWNPCY</sequence>
<name>A0ACC0BC06_CATRO</name>
<keyword evidence="2" id="KW-1185">Reference proteome</keyword>
<organism evidence="1 2">
    <name type="scientific">Catharanthus roseus</name>
    <name type="common">Madagascar periwinkle</name>
    <name type="synonym">Vinca rosea</name>
    <dbReference type="NCBI Taxonomy" id="4058"/>
    <lineage>
        <taxon>Eukaryota</taxon>
        <taxon>Viridiplantae</taxon>
        <taxon>Streptophyta</taxon>
        <taxon>Embryophyta</taxon>
        <taxon>Tracheophyta</taxon>
        <taxon>Spermatophyta</taxon>
        <taxon>Magnoliopsida</taxon>
        <taxon>eudicotyledons</taxon>
        <taxon>Gunneridae</taxon>
        <taxon>Pentapetalae</taxon>
        <taxon>asterids</taxon>
        <taxon>lamiids</taxon>
        <taxon>Gentianales</taxon>
        <taxon>Apocynaceae</taxon>
        <taxon>Rauvolfioideae</taxon>
        <taxon>Vinceae</taxon>
        <taxon>Catharanthinae</taxon>
        <taxon>Catharanthus</taxon>
    </lineage>
</organism>
<evidence type="ECO:0000313" key="1">
    <source>
        <dbReference type="EMBL" id="KAI5670149.1"/>
    </source>
</evidence>
<comment type="caution">
    <text evidence="1">The sequence shown here is derived from an EMBL/GenBank/DDBJ whole genome shotgun (WGS) entry which is preliminary data.</text>
</comment>
<accession>A0ACC0BC06</accession>
<protein>
    <submittedName>
        <fullName evidence="1">Uncharacterized protein</fullName>
    </submittedName>
</protein>
<evidence type="ECO:0000313" key="2">
    <source>
        <dbReference type="Proteomes" id="UP001060085"/>
    </source>
</evidence>
<dbReference type="EMBL" id="CM044703">
    <property type="protein sequence ID" value="KAI5670149.1"/>
    <property type="molecule type" value="Genomic_DNA"/>
</dbReference>
<proteinExistence type="predicted"/>
<reference evidence="2" key="1">
    <citation type="journal article" date="2023" name="Nat. Plants">
        <title>Single-cell RNA sequencing provides a high-resolution roadmap for understanding the multicellular compartmentation of specialized metabolism.</title>
        <authorList>
            <person name="Sun S."/>
            <person name="Shen X."/>
            <person name="Li Y."/>
            <person name="Li Y."/>
            <person name="Wang S."/>
            <person name="Li R."/>
            <person name="Zhang H."/>
            <person name="Shen G."/>
            <person name="Guo B."/>
            <person name="Wei J."/>
            <person name="Xu J."/>
            <person name="St-Pierre B."/>
            <person name="Chen S."/>
            <person name="Sun C."/>
        </authorList>
    </citation>
    <scope>NUCLEOTIDE SEQUENCE [LARGE SCALE GENOMIC DNA]</scope>
</reference>